<dbReference type="Proteomes" id="UP000682733">
    <property type="component" value="Unassembled WGS sequence"/>
</dbReference>
<feature type="region of interest" description="Disordered" evidence="1">
    <location>
        <begin position="83"/>
        <end position="134"/>
    </location>
</feature>
<reference evidence="3" key="1">
    <citation type="submission" date="2021-02" db="EMBL/GenBank/DDBJ databases">
        <authorList>
            <person name="Nowell W R."/>
        </authorList>
    </citation>
    <scope>NUCLEOTIDE SEQUENCE</scope>
</reference>
<evidence type="ECO:0000313" key="5">
    <source>
        <dbReference type="EMBL" id="CAF4382542.1"/>
    </source>
</evidence>
<dbReference type="EMBL" id="CAJNOK010034228">
    <property type="protein sequence ID" value="CAF1502118.1"/>
    <property type="molecule type" value="Genomic_DNA"/>
</dbReference>
<dbReference type="EMBL" id="CAJNOQ010024071">
    <property type="protein sequence ID" value="CAF1523430.1"/>
    <property type="molecule type" value="Genomic_DNA"/>
</dbReference>
<evidence type="ECO:0000313" key="4">
    <source>
        <dbReference type="EMBL" id="CAF4290554.1"/>
    </source>
</evidence>
<evidence type="ECO:0000256" key="1">
    <source>
        <dbReference type="SAM" id="MobiDB-lite"/>
    </source>
</evidence>
<feature type="compositionally biased region" description="Basic and acidic residues" evidence="1">
    <location>
        <begin position="15"/>
        <end position="27"/>
    </location>
</feature>
<keyword evidence="6" id="KW-1185">Reference proteome</keyword>
<feature type="region of interest" description="Disordered" evidence="1">
    <location>
        <begin position="155"/>
        <end position="182"/>
    </location>
</feature>
<evidence type="ECO:0000313" key="3">
    <source>
        <dbReference type="EMBL" id="CAF1523430.1"/>
    </source>
</evidence>
<dbReference type="AlphaFoldDB" id="A0A815V1H1"/>
<organism evidence="3 6">
    <name type="scientific">Didymodactylos carnosus</name>
    <dbReference type="NCBI Taxonomy" id="1234261"/>
    <lineage>
        <taxon>Eukaryota</taxon>
        <taxon>Metazoa</taxon>
        <taxon>Spiralia</taxon>
        <taxon>Gnathifera</taxon>
        <taxon>Rotifera</taxon>
        <taxon>Eurotatoria</taxon>
        <taxon>Bdelloidea</taxon>
        <taxon>Philodinida</taxon>
        <taxon>Philodinidae</taxon>
        <taxon>Didymodactylos</taxon>
    </lineage>
</organism>
<evidence type="ECO:0000313" key="6">
    <source>
        <dbReference type="Proteomes" id="UP000663829"/>
    </source>
</evidence>
<feature type="compositionally biased region" description="Basic and acidic residues" evidence="1">
    <location>
        <begin position="166"/>
        <end position="182"/>
    </location>
</feature>
<feature type="region of interest" description="Disordered" evidence="1">
    <location>
        <begin position="1"/>
        <end position="69"/>
    </location>
</feature>
<name>A0A815V1H1_9BILA</name>
<dbReference type="Proteomes" id="UP000663829">
    <property type="component" value="Unassembled WGS sequence"/>
</dbReference>
<accession>A0A815V1H1</accession>
<comment type="caution">
    <text evidence="3">The sequence shown here is derived from an EMBL/GenBank/DDBJ whole genome shotgun (WGS) entry which is preliminary data.</text>
</comment>
<dbReference type="Proteomes" id="UP000681722">
    <property type="component" value="Unassembled WGS sequence"/>
</dbReference>
<dbReference type="Proteomes" id="UP000677228">
    <property type="component" value="Unassembled WGS sequence"/>
</dbReference>
<feature type="compositionally biased region" description="Polar residues" evidence="1">
    <location>
        <begin position="95"/>
        <end position="108"/>
    </location>
</feature>
<sequence>MTTQRDKSLAATSLKLDKNESKRKDCIQSKPPLSLQQHVRAGSKNQSSSFKGLYMRPTKRQSSSQLIKIDTTWKPSGVYKSVQVDEDDESKSKQFRTSTTESILLNSRSDPEFKRSNNKGISWKPAGPPKRQPVRYFDQPSLRWSNKEVIESMPDILRMRNAPMRRSPDKKNDEKDRLKQRS</sequence>
<evidence type="ECO:0000313" key="2">
    <source>
        <dbReference type="EMBL" id="CAF1502118.1"/>
    </source>
</evidence>
<protein>
    <submittedName>
        <fullName evidence="3">Uncharacterized protein</fullName>
    </submittedName>
</protein>
<dbReference type="EMBL" id="CAJOBA010056245">
    <property type="protein sequence ID" value="CAF4290554.1"/>
    <property type="molecule type" value="Genomic_DNA"/>
</dbReference>
<dbReference type="OrthoDB" id="10053661at2759"/>
<proteinExistence type="predicted"/>
<dbReference type="EMBL" id="CAJOBC010089629">
    <property type="protein sequence ID" value="CAF4382542.1"/>
    <property type="molecule type" value="Genomic_DNA"/>
</dbReference>
<gene>
    <name evidence="3" type="ORF">GPM918_LOCUS37660</name>
    <name evidence="2" type="ORF">OVA965_LOCUS36989</name>
    <name evidence="5" type="ORF">SRO942_LOCUS38433</name>
    <name evidence="4" type="ORF">TMI583_LOCUS38030</name>
</gene>